<accession>A0ABR7J5E4</accession>
<keyword evidence="2" id="KW-1185">Reference proteome</keyword>
<dbReference type="EMBL" id="JACRUJ010000001">
    <property type="protein sequence ID" value="MBC5840764.1"/>
    <property type="molecule type" value="Genomic_DNA"/>
</dbReference>
<gene>
    <name evidence="1" type="ORF">H8R23_05045</name>
</gene>
<dbReference type="RefSeq" id="WP_187009319.1">
    <property type="nucleotide sequence ID" value="NZ_JACRUI010000001.1"/>
</dbReference>
<evidence type="ECO:0000313" key="2">
    <source>
        <dbReference type="Proteomes" id="UP000629963"/>
    </source>
</evidence>
<proteinExistence type="predicted"/>
<protein>
    <submittedName>
        <fullName evidence="1">Uncharacterized protein</fullName>
    </submittedName>
</protein>
<organism evidence="1 2">
    <name type="scientific">Flavobacterium kayseriense</name>
    <dbReference type="NCBI Taxonomy" id="2764714"/>
    <lineage>
        <taxon>Bacteria</taxon>
        <taxon>Pseudomonadati</taxon>
        <taxon>Bacteroidota</taxon>
        <taxon>Flavobacteriia</taxon>
        <taxon>Flavobacteriales</taxon>
        <taxon>Flavobacteriaceae</taxon>
        <taxon>Flavobacterium</taxon>
    </lineage>
</organism>
<dbReference type="Proteomes" id="UP000629963">
    <property type="component" value="Unassembled WGS sequence"/>
</dbReference>
<sequence length="190" mass="20257">MSEDLKKIAQELGIENAESLTAAQLKKAVAAAQFKLNASNAIKAAAVELGVETEGLTEEELTAAVGIALDEKLAKDLAEQSAAASEEVLAILSEYLGVDNISDLSVEEVKALLDQKSTDSASEIETVIEEEGKTDESFTAENGKEYVFTPDAPAAFRCLGVAKTQKEWLEDTDSMELLVAGNLSFLTLKK</sequence>
<evidence type="ECO:0000313" key="1">
    <source>
        <dbReference type="EMBL" id="MBC5840764.1"/>
    </source>
</evidence>
<name>A0ABR7J5E4_9FLAO</name>
<reference evidence="1 2" key="1">
    <citation type="submission" date="2020-08" db="EMBL/GenBank/DDBJ databases">
        <title>Description of novel Flavobacterium F-380 isolate.</title>
        <authorList>
            <person name="Saticioglu I.B."/>
            <person name="Duman M."/>
            <person name="Altun S."/>
        </authorList>
    </citation>
    <scope>NUCLEOTIDE SEQUENCE [LARGE SCALE GENOMIC DNA]</scope>
    <source>
        <strain evidence="1 2">F-380</strain>
    </source>
</reference>
<comment type="caution">
    <text evidence="1">The sequence shown here is derived from an EMBL/GenBank/DDBJ whole genome shotgun (WGS) entry which is preliminary data.</text>
</comment>